<feature type="region of interest" description="Disordered" evidence="1">
    <location>
        <begin position="75"/>
        <end position="102"/>
    </location>
</feature>
<gene>
    <name evidence="2" type="ORF">DFR70_111181</name>
</gene>
<sequence>MSPIRTAARRALIRSRAGIIGTVAALAAGAIVIVATNGASDADAKPINPYVPCPQWQEMHPDWPCWGNFPEIEEPTAPTPPTTPLQPAVPTVVPSTPPAPPAAALTPPAPLPAPDPCLAIIPVPGYQPPALPGQPPHAPCSGSEPSQRVPTPRELLEPYIHPACGLSPLGPDVVHEIVIEIVGPLEAELGPDDPFVSDVIKRVNDRNSECFGNKSQIKQKVWDEVRNEWYRKFRERNIKRDRTKKECGMNDTSKDCEGLVAVCTPDPKGDNKLPVNLTPIQERNLQAQANKYIDAANDIIYGANATGGSPLVRQRLSRAQERAAGNARTRQRNNNRALYYPPTVDTDMYPSGAIVAGHLPDTTWTGDPDPPPHRWAPMDESLNGSIGWQARQYPVNYKARAFVPGEWLDGACVPSIEPRILRGPPPSLAHY</sequence>
<keyword evidence="3" id="KW-1185">Reference proteome</keyword>
<dbReference type="EMBL" id="QJKF01000011">
    <property type="protein sequence ID" value="PXX59797.1"/>
    <property type="molecule type" value="Genomic_DNA"/>
</dbReference>
<organism evidence="2 3">
    <name type="scientific">Nocardia tenerifensis</name>
    <dbReference type="NCBI Taxonomy" id="228006"/>
    <lineage>
        <taxon>Bacteria</taxon>
        <taxon>Bacillati</taxon>
        <taxon>Actinomycetota</taxon>
        <taxon>Actinomycetes</taxon>
        <taxon>Mycobacteriales</taxon>
        <taxon>Nocardiaceae</taxon>
        <taxon>Nocardia</taxon>
    </lineage>
</organism>
<reference evidence="2 3" key="1">
    <citation type="submission" date="2018-05" db="EMBL/GenBank/DDBJ databases">
        <title>Genomic Encyclopedia of Type Strains, Phase IV (KMG-IV): sequencing the most valuable type-strain genomes for metagenomic binning, comparative biology and taxonomic classification.</title>
        <authorList>
            <person name="Goeker M."/>
        </authorList>
    </citation>
    <scope>NUCLEOTIDE SEQUENCE [LARGE SCALE GENOMIC DNA]</scope>
    <source>
        <strain evidence="2 3">DSM 44704</strain>
    </source>
</reference>
<protein>
    <submittedName>
        <fullName evidence="2">Uncharacterized protein</fullName>
    </submittedName>
</protein>
<comment type="caution">
    <text evidence="2">The sequence shown here is derived from an EMBL/GenBank/DDBJ whole genome shotgun (WGS) entry which is preliminary data.</text>
</comment>
<dbReference type="AlphaFoldDB" id="A0A318JYJ7"/>
<dbReference type="Proteomes" id="UP000247569">
    <property type="component" value="Unassembled WGS sequence"/>
</dbReference>
<dbReference type="RefSeq" id="WP_146251273.1">
    <property type="nucleotide sequence ID" value="NZ_QJKF01000011.1"/>
</dbReference>
<accession>A0A318JYJ7</accession>
<proteinExistence type="predicted"/>
<name>A0A318JYJ7_9NOCA</name>
<evidence type="ECO:0000313" key="2">
    <source>
        <dbReference type="EMBL" id="PXX59797.1"/>
    </source>
</evidence>
<evidence type="ECO:0000256" key="1">
    <source>
        <dbReference type="SAM" id="MobiDB-lite"/>
    </source>
</evidence>
<evidence type="ECO:0000313" key="3">
    <source>
        <dbReference type="Proteomes" id="UP000247569"/>
    </source>
</evidence>
<dbReference type="OrthoDB" id="4546519at2"/>
<feature type="compositionally biased region" description="Low complexity" evidence="1">
    <location>
        <begin position="85"/>
        <end position="94"/>
    </location>
</feature>